<dbReference type="EMBL" id="JACBKZ010000003">
    <property type="protein sequence ID" value="KAF5955475.1"/>
    <property type="molecule type" value="Genomic_DNA"/>
</dbReference>
<gene>
    <name evidence="1" type="ORF">HYC85_008331</name>
</gene>
<dbReference type="Proteomes" id="UP000593564">
    <property type="component" value="Unassembled WGS sequence"/>
</dbReference>
<name>A0A7J7HSC6_CAMSI</name>
<comment type="caution">
    <text evidence="1">The sequence shown here is derived from an EMBL/GenBank/DDBJ whole genome shotgun (WGS) entry which is preliminary data.</text>
</comment>
<keyword evidence="2" id="KW-1185">Reference proteome</keyword>
<evidence type="ECO:0000313" key="1">
    <source>
        <dbReference type="EMBL" id="KAF5955475.1"/>
    </source>
</evidence>
<proteinExistence type="predicted"/>
<sequence length="146" mass="16619">MLLGLGASNSENHLVCEERRESLEGVSIPQRRHCPLNPLSTCPSSYLTIGSSLPPVHWMYLYSTRSTQNSSDYQNGIRDEPTGRTTLSNLISDWRQATSLTTYLRRQSQSKQQLDHLDLNNDMITFQLSKHASANFKCIRSRFVSK</sequence>
<evidence type="ECO:0000313" key="2">
    <source>
        <dbReference type="Proteomes" id="UP000593564"/>
    </source>
</evidence>
<protein>
    <submittedName>
        <fullName evidence="1">Uncharacterized protein</fullName>
    </submittedName>
</protein>
<dbReference type="AlphaFoldDB" id="A0A7J7HSC6"/>
<reference evidence="2" key="1">
    <citation type="journal article" date="2020" name="Nat. Commun.">
        <title>Genome assembly of wild tea tree DASZ reveals pedigree and selection history of tea varieties.</title>
        <authorList>
            <person name="Zhang W."/>
            <person name="Zhang Y."/>
            <person name="Qiu H."/>
            <person name="Guo Y."/>
            <person name="Wan H."/>
            <person name="Zhang X."/>
            <person name="Scossa F."/>
            <person name="Alseekh S."/>
            <person name="Zhang Q."/>
            <person name="Wang P."/>
            <person name="Xu L."/>
            <person name="Schmidt M.H."/>
            <person name="Jia X."/>
            <person name="Li D."/>
            <person name="Zhu A."/>
            <person name="Guo F."/>
            <person name="Chen W."/>
            <person name="Ni D."/>
            <person name="Usadel B."/>
            <person name="Fernie A.R."/>
            <person name="Wen W."/>
        </authorList>
    </citation>
    <scope>NUCLEOTIDE SEQUENCE [LARGE SCALE GENOMIC DNA]</scope>
    <source>
        <strain evidence="2">cv. G240</strain>
    </source>
</reference>
<reference evidence="1 2" key="2">
    <citation type="submission" date="2020-07" db="EMBL/GenBank/DDBJ databases">
        <title>Genome assembly of wild tea tree DASZ reveals pedigree and selection history of tea varieties.</title>
        <authorList>
            <person name="Zhang W."/>
        </authorList>
    </citation>
    <scope>NUCLEOTIDE SEQUENCE [LARGE SCALE GENOMIC DNA]</scope>
    <source>
        <strain evidence="2">cv. G240</strain>
        <tissue evidence="1">Leaf</tissue>
    </source>
</reference>
<accession>A0A7J7HSC6</accession>
<organism evidence="1 2">
    <name type="scientific">Camellia sinensis</name>
    <name type="common">Tea plant</name>
    <name type="synonym">Thea sinensis</name>
    <dbReference type="NCBI Taxonomy" id="4442"/>
    <lineage>
        <taxon>Eukaryota</taxon>
        <taxon>Viridiplantae</taxon>
        <taxon>Streptophyta</taxon>
        <taxon>Embryophyta</taxon>
        <taxon>Tracheophyta</taxon>
        <taxon>Spermatophyta</taxon>
        <taxon>Magnoliopsida</taxon>
        <taxon>eudicotyledons</taxon>
        <taxon>Gunneridae</taxon>
        <taxon>Pentapetalae</taxon>
        <taxon>asterids</taxon>
        <taxon>Ericales</taxon>
        <taxon>Theaceae</taxon>
        <taxon>Camellia</taxon>
    </lineage>
</organism>